<proteinExistence type="predicted"/>
<evidence type="ECO:0000313" key="7">
    <source>
        <dbReference type="Proteomes" id="UP001153709"/>
    </source>
</evidence>
<evidence type="ECO:0000256" key="1">
    <source>
        <dbReference type="ARBA" id="ARBA00022536"/>
    </source>
</evidence>
<evidence type="ECO:0000256" key="2">
    <source>
        <dbReference type="ARBA" id="ARBA00022692"/>
    </source>
</evidence>
<keyword evidence="1" id="KW-0245">EGF-like domain</keyword>
<evidence type="ECO:0000313" key="6">
    <source>
        <dbReference type="EMBL" id="CAG9826495.1"/>
    </source>
</evidence>
<dbReference type="OrthoDB" id="283575at2759"/>
<evidence type="ECO:0000256" key="3">
    <source>
        <dbReference type="ARBA" id="ARBA00022737"/>
    </source>
</evidence>
<feature type="domain" description="Notch ligand N-terminal" evidence="5">
    <location>
        <begin position="85"/>
        <end position="179"/>
    </location>
</feature>
<protein>
    <recommendedName>
        <fullName evidence="5">Notch ligand N-terminal domain-containing protein</fullName>
    </recommendedName>
</protein>
<organism evidence="6 7">
    <name type="scientific">Diabrotica balteata</name>
    <name type="common">Banded cucumber beetle</name>
    <dbReference type="NCBI Taxonomy" id="107213"/>
    <lineage>
        <taxon>Eukaryota</taxon>
        <taxon>Metazoa</taxon>
        <taxon>Ecdysozoa</taxon>
        <taxon>Arthropoda</taxon>
        <taxon>Hexapoda</taxon>
        <taxon>Insecta</taxon>
        <taxon>Pterygota</taxon>
        <taxon>Neoptera</taxon>
        <taxon>Endopterygota</taxon>
        <taxon>Coleoptera</taxon>
        <taxon>Polyphaga</taxon>
        <taxon>Cucujiformia</taxon>
        <taxon>Chrysomeloidea</taxon>
        <taxon>Chrysomelidae</taxon>
        <taxon>Galerucinae</taxon>
        <taxon>Diabroticina</taxon>
        <taxon>Diabroticites</taxon>
        <taxon>Diabrotica</taxon>
    </lineage>
</organism>
<dbReference type="EMBL" id="OU898276">
    <property type="protein sequence ID" value="CAG9826495.1"/>
    <property type="molecule type" value="Genomic_DNA"/>
</dbReference>
<keyword evidence="4" id="KW-0472">Membrane</keyword>
<evidence type="ECO:0000259" key="5">
    <source>
        <dbReference type="Pfam" id="PF07657"/>
    </source>
</evidence>
<gene>
    <name evidence="6" type="ORF">DIABBA_LOCUS606</name>
</gene>
<keyword evidence="4" id="KW-1133">Transmembrane helix</keyword>
<dbReference type="GO" id="GO:0007219">
    <property type="term" value="P:Notch signaling pathway"/>
    <property type="evidence" value="ECO:0007669"/>
    <property type="project" value="InterPro"/>
</dbReference>
<dbReference type="AlphaFoldDB" id="A0A9N9SP64"/>
<dbReference type="GO" id="GO:0016020">
    <property type="term" value="C:membrane"/>
    <property type="evidence" value="ECO:0007669"/>
    <property type="project" value="UniProtKB-SubCell"/>
</dbReference>
<evidence type="ECO:0000256" key="4">
    <source>
        <dbReference type="ARBA" id="ARBA00022989"/>
    </source>
</evidence>
<accession>A0A9N9SP64</accession>
<keyword evidence="3" id="KW-0677">Repeat</keyword>
<dbReference type="Pfam" id="PF07657">
    <property type="entry name" value="MNNL"/>
    <property type="match status" value="1"/>
</dbReference>
<sequence>MNHYSRGKKILELLKSSAKYSTVLTESSNTQSNDVLNEQYIIRDALSFDEEDESDVDKYYDKLVVVEMKSDLHQIPSFLACTHGSGIFELQVLEMSNPRSELSNGECCGGGVRSPVTNRCSVPCQTFFRLCLKEYQSNVTSNGLCSFGNTSSHVIGRDSFTLADPDRGKLVLPFTFRWTFIRFAKVEKSTHKKNVQYK</sequence>
<dbReference type="Gene3D" id="2.60.40.3510">
    <property type="match status" value="1"/>
</dbReference>
<dbReference type="InterPro" id="IPR011651">
    <property type="entry name" value="Notch_ligand_N"/>
</dbReference>
<name>A0A9N9SP64_DIABA</name>
<keyword evidence="2" id="KW-0812">Transmembrane</keyword>
<reference evidence="6" key="1">
    <citation type="submission" date="2022-01" db="EMBL/GenBank/DDBJ databases">
        <authorList>
            <person name="King R."/>
        </authorList>
    </citation>
    <scope>NUCLEOTIDE SEQUENCE</scope>
</reference>
<dbReference type="Proteomes" id="UP001153709">
    <property type="component" value="Chromosome 1"/>
</dbReference>
<keyword evidence="7" id="KW-1185">Reference proteome</keyword>